<sequence>MRLAVSVQARGFPDKPWEGHLATGLLVVPDEVLVPSAPVELGEATGGLDLLVLPLPLDGGGRIERLVVEQVLMSSTLPEDGGDRFAVLRFGNASRHEPQVSRFSGTDLDEAVRAHEGDLWAALETIGAITPGVRDAVTPDLLREAAVIEDAQRAPEFEHRSLASGPAPLCPVIKVCAPPRS</sequence>
<evidence type="ECO:0000313" key="1">
    <source>
        <dbReference type="EMBL" id="MBB5802737.1"/>
    </source>
</evidence>
<organism evidence="1 2">
    <name type="scientific">Saccharothrix ecbatanensis</name>
    <dbReference type="NCBI Taxonomy" id="1105145"/>
    <lineage>
        <taxon>Bacteria</taxon>
        <taxon>Bacillati</taxon>
        <taxon>Actinomycetota</taxon>
        <taxon>Actinomycetes</taxon>
        <taxon>Pseudonocardiales</taxon>
        <taxon>Pseudonocardiaceae</taxon>
        <taxon>Saccharothrix</taxon>
    </lineage>
</organism>
<gene>
    <name evidence="1" type="ORF">F4560_002505</name>
</gene>
<comment type="caution">
    <text evidence="1">The sequence shown here is derived from an EMBL/GenBank/DDBJ whole genome shotgun (WGS) entry which is preliminary data.</text>
</comment>
<evidence type="ECO:0000313" key="2">
    <source>
        <dbReference type="Proteomes" id="UP000552097"/>
    </source>
</evidence>
<dbReference type="AlphaFoldDB" id="A0A7W9M0G2"/>
<proteinExistence type="predicted"/>
<reference evidence="1 2" key="1">
    <citation type="submission" date="2020-08" db="EMBL/GenBank/DDBJ databases">
        <title>Sequencing the genomes of 1000 actinobacteria strains.</title>
        <authorList>
            <person name="Klenk H.-P."/>
        </authorList>
    </citation>
    <scope>NUCLEOTIDE SEQUENCE [LARGE SCALE GENOMIC DNA]</scope>
    <source>
        <strain evidence="1 2">DSM 45486</strain>
    </source>
</reference>
<dbReference type="Proteomes" id="UP000552097">
    <property type="component" value="Unassembled WGS sequence"/>
</dbReference>
<accession>A0A7W9M0G2</accession>
<keyword evidence="2" id="KW-1185">Reference proteome</keyword>
<name>A0A7W9M0G2_9PSEU</name>
<dbReference type="EMBL" id="JACHMO010000001">
    <property type="protein sequence ID" value="MBB5802737.1"/>
    <property type="molecule type" value="Genomic_DNA"/>
</dbReference>
<dbReference type="RefSeq" id="WP_184919617.1">
    <property type="nucleotide sequence ID" value="NZ_JACHMO010000001.1"/>
</dbReference>
<protein>
    <submittedName>
        <fullName evidence="1">Uncharacterized protein</fullName>
    </submittedName>
</protein>